<reference evidence="2 3" key="1">
    <citation type="journal article" date="2019" name="Mol. Biol. Evol.">
        <title>Blast fungal genomes show frequent chromosomal changes, gene gains and losses, and effector gene turnover.</title>
        <authorList>
            <person name="Gomez Luciano L.B."/>
            <person name="Jason Tsai I."/>
            <person name="Chuma I."/>
            <person name="Tosa Y."/>
            <person name="Chen Y.H."/>
            <person name="Li J.Y."/>
            <person name="Li M.Y."/>
            <person name="Jade Lu M.Y."/>
            <person name="Nakayashiki H."/>
            <person name="Li W.H."/>
        </authorList>
    </citation>
    <scope>NUCLEOTIDE SEQUENCE [LARGE SCALE GENOMIC DNA]</scope>
    <source>
        <strain evidence="2">MZ5-1-6</strain>
    </source>
</reference>
<proteinExistence type="predicted"/>
<protein>
    <submittedName>
        <fullName evidence="2">Uncharacterized protein</fullName>
    </submittedName>
</protein>
<dbReference type="AlphaFoldDB" id="A0A4V1C896"/>
<accession>A0A4V1C896</accession>
<organism evidence="2 3">
    <name type="scientific">Pyricularia oryzae</name>
    <name type="common">Rice blast fungus</name>
    <name type="synonym">Magnaporthe oryzae</name>
    <dbReference type="NCBI Taxonomy" id="318829"/>
    <lineage>
        <taxon>Eukaryota</taxon>
        <taxon>Fungi</taxon>
        <taxon>Dikarya</taxon>
        <taxon>Ascomycota</taxon>
        <taxon>Pezizomycotina</taxon>
        <taxon>Sordariomycetes</taxon>
        <taxon>Sordariomycetidae</taxon>
        <taxon>Magnaporthales</taxon>
        <taxon>Pyriculariaceae</taxon>
        <taxon>Pyricularia</taxon>
    </lineage>
</organism>
<gene>
    <name evidence="2" type="ORF">PoMZ_13089</name>
</gene>
<evidence type="ECO:0000256" key="1">
    <source>
        <dbReference type="SAM" id="MobiDB-lite"/>
    </source>
</evidence>
<evidence type="ECO:0000313" key="2">
    <source>
        <dbReference type="EMBL" id="QBZ66118.1"/>
    </source>
</evidence>
<sequence length="51" mass="5690">MLPGPNVITYLLKLKRGYDSAAERPRLKRPAGSVRQRGTNLSKNVRGKEVP</sequence>
<name>A0A4V1C896_PYROR</name>
<evidence type="ECO:0000313" key="3">
    <source>
        <dbReference type="Proteomes" id="UP000294847"/>
    </source>
</evidence>
<dbReference type="Proteomes" id="UP000294847">
    <property type="component" value="Chromosome 7"/>
</dbReference>
<dbReference type="EMBL" id="CP034210">
    <property type="protein sequence ID" value="QBZ66118.1"/>
    <property type="molecule type" value="Genomic_DNA"/>
</dbReference>
<feature type="region of interest" description="Disordered" evidence="1">
    <location>
        <begin position="21"/>
        <end position="51"/>
    </location>
</feature>